<dbReference type="OrthoDB" id="5428890at2759"/>
<dbReference type="AlphaFoldDB" id="T0KWZ8"/>
<keyword evidence="1" id="KW-1133">Transmembrane helix</keyword>
<dbReference type="HOGENOM" id="CLU_721615_0_0_1"/>
<evidence type="ECO:0000313" key="2">
    <source>
        <dbReference type="EMBL" id="EQB56933.1"/>
    </source>
</evidence>
<evidence type="ECO:0000313" key="3">
    <source>
        <dbReference type="Proteomes" id="UP000015530"/>
    </source>
</evidence>
<proteinExistence type="predicted"/>
<organism evidence="2 3">
    <name type="scientific">Colletotrichum gloeosporioides (strain Cg-14)</name>
    <name type="common">Anthracnose fungus</name>
    <name type="synonym">Glomerella cingulata</name>
    <dbReference type="NCBI Taxonomy" id="1237896"/>
    <lineage>
        <taxon>Eukaryota</taxon>
        <taxon>Fungi</taxon>
        <taxon>Dikarya</taxon>
        <taxon>Ascomycota</taxon>
        <taxon>Pezizomycotina</taxon>
        <taxon>Sordariomycetes</taxon>
        <taxon>Hypocreomycetidae</taxon>
        <taxon>Glomerellales</taxon>
        <taxon>Glomerellaceae</taxon>
        <taxon>Colletotrichum</taxon>
        <taxon>Colletotrichum gloeosporioides species complex</taxon>
    </lineage>
</organism>
<reference evidence="3" key="1">
    <citation type="journal article" date="2013" name="Mol. Plant Microbe Interact.">
        <title>Global aspects of pacC regulation of pathogenicity genes in Colletotrichum gloeosporioides as revealed by transcriptome analysis.</title>
        <authorList>
            <person name="Alkan N."/>
            <person name="Meng X."/>
            <person name="Friedlander G."/>
            <person name="Reuveni E."/>
            <person name="Sukno S."/>
            <person name="Sherman A."/>
            <person name="Thon M."/>
            <person name="Fluhr R."/>
            <person name="Prusky D."/>
        </authorList>
    </citation>
    <scope>NUCLEOTIDE SEQUENCE [LARGE SCALE GENOMIC DNA]</scope>
    <source>
        <strain evidence="3">Cg-14</strain>
    </source>
</reference>
<keyword evidence="1" id="KW-0472">Membrane</keyword>
<gene>
    <name evidence="2" type="ORF">CGLO_03016</name>
</gene>
<feature type="transmembrane region" description="Helical" evidence="1">
    <location>
        <begin position="345"/>
        <end position="370"/>
    </location>
</feature>
<dbReference type="OMA" id="HEWPEET"/>
<feature type="transmembrane region" description="Helical" evidence="1">
    <location>
        <begin position="22"/>
        <end position="47"/>
    </location>
</feature>
<evidence type="ECO:0000256" key="1">
    <source>
        <dbReference type="SAM" id="Phobius"/>
    </source>
</evidence>
<comment type="caution">
    <text evidence="2">The sequence shown here is derived from an EMBL/GenBank/DDBJ whole genome shotgun (WGS) entry which is preliminary data.</text>
</comment>
<dbReference type="EMBL" id="AMYD01000630">
    <property type="protein sequence ID" value="EQB56933.1"/>
    <property type="molecule type" value="Genomic_DNA"/>
</dbReference>
<accession>T0KWZ8</accession>
<dbReference type="Proteomes" id="UP000015530">
    <property type="component" value="Unassembled WGS sequence"/>
</dbReference>
<name>T0KWZ8_COLGC</name>
<keyword evidence="1" id="KW-0812">Transmembrane</keyword>
<protein>
    <submittedName>
        <fullName evidence="2">Uncharacterized protein</fullName>
    </submittedName>
</protein>
<sequence>MSLVRETVARFRDLFRGCDCKIGVGIAAALIYHLWNISLFLMSASIVGGRRRRHVPSQATALQRSVARGLSVRQFIAIRDMLITKGHLFHGHDYETSNNQIHDADNEALDSAVYKKLRIGCELPEEIESCIPFQWRNQETLAGFVERVYEPSPESGSVQPIDINNVRAKVLRKRASIKIRPTDILSGHLYLHIGKRFKILYPFSDRGFLEESLSGLCISNQAPTHSTTEALGRGCLPPLLMMETLATLNLLFPSVNDPRSHRFSKRWVHRHAPEEHRKSLLEPSRQWSTLGYDDPPKRLRELYQRYPYWAPQLSLLLEEVREPTPVNWWGTHVKRNLSEANMYKCAVAALIVAAISGTLATVLAAVQVWISYCDWEKDGKPRC</sequence>